<evidence type="ECO:0000313" key="3">
    <source>
        <dbReference type="EMBL" id="QCS44277.1"/>
    </source>
</evidence>
<accession>A0A4P8WL31</accession>
<dbReference type="InterPro" id="IPR011761">
    <property type="entry name" value="ATP-grasp"/>
</dbReference>
<dbReference type="GO" id="GO:0046872">
    <property type="term" value="F:metal ion binding"/>
    <property type="evidence" value="ECO:0007669"/>
    <property type="project" value="InterPro"/>
</dbReference>
<protein>
    <submittedName>
        <fullName evidence="3">Carboxylate--amine ligase</fullName>
    </submittedName>
</protein>
<dbReference type="GO" id="GO:0005524">
    <property type="term" value="F:ATP binding"/>
    <property type="evidence" value="ECO:0007669"/>
    <property type="project" value="UniProtKB-UniRule"/>
</dbReference>
<keyword evidence="1" id="KW-0547">Nucleotide-binding</keyword>
<dbReference type="SUPFAM" id="SSF56059">
    <property type="entry name" value="Glutathione synthetase ATP-binding domain-like"/>
    <property type="match status" value="1"/>
</dbReference>
<reference evidence="4" key="1">
    <citation type="submission" date="2019-05" db="EMBL/GenBank/DDBJ databases">
        <title>Genome sequence and methylation pattern of the halophilic Archaeon Natrinema versiforme BOL5-4.</title>
        <authorList>
            <person name="DasSarma P."/>
            <person name="Anton B.P."/>
            <person name="DasSarma S.L."/>
            <person name="Martinez F.L."/>
            <person name="Guzman D."/>
            <person name="Roberts R.J."/>
            <person name="DasSarma S."/>
        </authorList>
    </citation>
    <scope>NUCLEOTIDE SEQUENCE [LARGE SCALE GENOMIC DNA]</scope>
    <source>
        <strain evidence="4">BOL5-4</strain>
    </source>
</reference>
<keyword evidence="3" id="KW-0436">Ligase</keyword>
<evidence type="ECO:0000259" key="2">
    <source>
        <dbReference type="PROSITE" id="PS50975"/>
    </source>
</evidence>
<dbReference type="PROSITE" id="PS50975">
    <property type="entry name" value="ATP_GRASP"/>
    <property type="match status" value="1"/>
</dbReference>
<gene>
    <name evidence="3" type="ORF">FEJ81_06090</name>
</gene>
<name>A0A4P8WL31_9EURY</name>
<dbReference type="Proteomes" id="UP000302218">
    <property type="component" value="Chromosome"/>
</dbReference>
<dbReference type="Gene3D" id="3.30.470.20">
    <property type="entry name" value="ATP-grasp fold, B domain"/>
    <property type="match status" value="1"/>
</dbReference>
<keyword evidence="1" id="KW-0067">ATP-binding</keyword>
<feature type="domain" description="ATP-grasp" evidence="2">
    <location>
        <begin position="114"/>
        <end position="305"/>
    </location>
</feature>
<dbReference type="EMBL" id="CP040330">
    <property type="protein sequence ID" value="QCS44277.1"/>
    <property type="molecule type" value="Genomic_DNA"/>
</dbReference>
<evidence type="ECO:0000313" key="4">
    <source>
        <dbReference type="Proteomes" id="UP000302218"/>
    </source>
</evidence>
<dbReference type="KEGG" id="nvr:FEJ81_06090"/>
<dbReference type="Gene3D" id="3.40.50.20">
    <property type="match status" value="1"/>
</dbReference>
<dbReference type="GO" id="GO:0016874">
    <property type="term" value="F:ligase activity"/>
    <property type="evidence" value="ECO:0007669"/>
    <property type="project" value="UniProtKB-KW"/>
</dbReference>
<dbReference type="AlphaFoldDB" id="A0A4P8WL31"/>
<evidence type="ECO:0000256" key="1">
    <source>
        <dbReference type="PROSITE-ProRule" id="PRU00409"/>
    </source>
</evidence>
<organism evidence="3 4">
    <name type="scientific">Natrinema versiforme</name>
    <dbReference type="NCBI Taxonomy" id="88724"/>
    <lineage>
        <taxon>Archaea</taxon>
        <taxon>Methanobacteriati</taxon>
        <taxon>Methanobacteriota</taxon>
        <taxon>Stenosarchaea group</taxon>
        <taxon>Halobacteria</taxon>
        <taxon>Halobacteriales</taxon>
        <taxon>Natrialbaceae</taxon>
        <taxon>Natrinema</taxon>
    </lineage>
</organism>
<proteinExistence type="predicted"/>
<sequence length="388" mass="43671">MPTGFAPGGYSCVRSLARRGVRTVVASEHRDVPAGASRFCDERLRIPAPRDDLLAYRDALERIAARPGIETIVPMRPQDTYLFAKYREAFDRHVSLVVPPFETLETVHDRIALFEAASEAGVPVPETGSLDEFADGHAEYIVKSRYNLLASEYVPSYSPTESGFADGIRHVEPGSEPDIAALTAEMEHVPIGQERIRSETQYVFGALYDRGEPVTTFQHRQIRGNSYASGGGVYRESMYDPELESVGSRLLDHLEWHGLACAEYAKDSETGEYKLLEINPRMWQSLPCAVRAGADFPYDYWCLATGRPESIDPRYDVGVKSHFLYGELNHLLSVLRDESSMAARPEFTTRTWEILKSFCLAPHFDEFRLDDPVPFACGLCHLLRTRLR</sequence>
<dbReference type="OrthoDB" id="11959at2157"/>